<gene>
    <name evidence="1" type="ORF">B1R32_10424</name>
</gene>
<dbReference type="InParanoid" id="A0A2S8SUR5"/>
<keyword evidence="2" id="KW-1185">Reference proteome</keyword>
<sequence>MRLLRLFPDFARRFSPLWMIWLLIALVPVSREAAQLHILGTPLAEGYGQPWRQSFGRGREFNGFRAAKAKPRDLNAQLWRFSLMMRGSIEEEEDMRDSMTYVLDPQQAYKPEKLLHEAQAIQKAFPREKWLRSLPVRVMTERLDALSDKERASIGRFPSSSTANSHLSDVGASQIAPVVQNAAKSEPNNAYYALIEAEIWRRNSNPTAMWRALNRAAKCKVFETHDLRIRPRDCARA</sequence>
<reference evidence="1 2" key="1">
    <citation type="journal article" date="2018" name="Syst. Appl. Microbiol.">
        <title>Abditibacterium utsteinense sp. nov., the first cultivated member of candidate phylum FBP, isolated from ice-free Antarctic soil samples.</title>
        <authorList>
            <person name="Tahon G."/>
            <person name="Tytgat B."/>
            <person name="Lebbe L."/>
            <person name="Carlier A."/>
            <person name="Willems A."/>
        </authorList>
    </citation>
    <scope>NUCLEOTIDE SEQUENCE [LARGE SCALE GENOMIC DNA]</scope>
    <source>
        <strain evidence="1 2">LMG 29911</strain>
    </source>
</reference>
<organism evidence="1 2">
    <name type="scientific">Abditibacterium utsteinense</name>
    <dbReference type="NCBI Taxonomy" id="1960156"/>
    <lineage>
        <taxon>Bacteria</taxon>
        <taxon>Pseudomonadati</taxon>
        <taxon>Abditibacteriota</taxon>
        <taxon>Abditibacteriia</taxon>
        <taxon>Abditibacteriales</taxon>
        <taxon>Abditibacteriaceae</taxon>
        <taxon>Abditibacterium</taxon>
    </lineage>
</organism>
<evidence type="ECO:0000313" key="1">
    <source>
        <dbReference type="EMBL" id="PQV64531.1"/>
    </source>
</evidence>
<proteinExistence type="predicted"/>
<accession>A0A2S8SUR5</accession>
<comment type="caution">
    <text evidence="1">The sequence shown here is derived from an EMBL/GenBank/DDBJ whole genome shotgun (WGS) entry which is preliminary data.</text>
</comment>
<protein>
    <submittedName>
        <fullName evidence="1">Uncharacterized protein</fullName>
    </submittedName>
</protein>
<name>A0A2S8SUR5_9BACT</name>
<dbReference type="RefSeq" id="WP_105482914.1">
    <property type="nucleotide sequence ID" value="NZ_NIGF01000004.1"/>
</dbReference>
<dbReference type="EMBL" id="NIGF01000004">
    <property type="protein sequence ID" value="PQV64531.1"/>
    <property type="molecule type" value="Genomic_DNA"/>
</dbReference>
<evidence type="ECO:0000313" key="2">
    <source>
        <dbReference type="Proteomes" id="UP000237684"/>
    </source>
</evidence>
<dbReference type="AlphaFoldDB" id="A0A2S8SUR5"/>
<dbReference type="Proteomes" id="UP000237684">
    <property type="component" value="Unassembled WGS sequence"/>
</dbReference>